<dbReference type="Gene3D" id="1.20.950.20">
    <property type="entry name" value="Transmembrane di-heme cytochromes, Chain C"/>
    <property type="match status" value="1"/>
</dbReference>
<keyword evidence="16" id="KW-1185">Reference proteome</keyword>
<feature type="transmembrane region" description="Helical" evidence="13">
    <location>
        <begin position="159"/>
        <end position="179"/>
    </location>
</feature>
<dbReference type="InterPro" id="IPR016174">
    <property type="entry name" value="Di-haem_cyt_TM"/>
</dbReference>
<evidence type="ECO:0000256" key="6">
    <source>
        <dbReference type="ARBA" id="ARBA00022692"/>
    </source>
</evidence>
<evidence type="ECO:0000259" key="14">
    <source>
        <dbReference type="Pfam" id="PF01292"/>
    </source>
</evidence>
<dbReference type="GO" id="GO:0005886">
    <property type="term" value="C:plasma membrane"/>
    <property type="evidence" value="ECO:0007669"/>
    <property type="project" value="UniProtKB-SubCell"/>
</dbReference>
<dbReference type="SUPFAM" id="SSF81342">
    <property type="entry name" value="Transmembrane di-heme cytochromes"/>
    <property type="match status" value="1"/>
</dbReference>
<evidence type="ECO:0000256" key="1">
    <source>
        <dbReference type="ARBA" id="ARBA00001970"/>
    </source>
</evidence>
<feature type="transmembrane region" description="Helical" evidence="13">
    <location>
        <begin position="69"/>
        <end position="87"/>
    </location>
</feature>
<dbReference type="GO" id="GO:0009055">
    <property type="term" value="F:electron transfer activity"/>
    <property type="evidence" value="ECO:0007669"/>
    <property type="project" value="InterPro"/>
</dbReference>
<evidence type="ECO:0000256" key="13">
    <source>
        <dbReference type="SAM" id="Phobius"/>
    </source>
</evidence>
<keyword evidence="8" id="KW-0249">Electron transport</keyword>
<keyword evidence="3" id="KW-0813">Transport</keyword>
<evidence type="ECO:0000313" key="15">
    <source>
        <dbReference type="EMBL" id="SFI29735.1"/>
    </source>
</evidence>
<keyword evidence="7" id="KW-0479">Metal-binding</keyword>
<dbReference type="RefSeq" id="WP_092860268.1">
    <property type="nucleotide sequence ID" value="NZ_FOQH01000005.1"/>
</dbReference>
<evidence type="ECO:0000256" key="12">
    <source>
        <dbReference type="ARBA" id="ARBA00037975"/>
    </source>
</evidence>
<evidence type="ECO:0000313" key="16">
    <source>
        <dbReference type="Proteomes" id="UP000199377"/>
    </source>
</evidence>
<feature type="transmembrane region" description="Helical" evidence="13">
    <location>
        <begin position="20"/>
        <end position="39"/>
    </location>
</feature>
<evidence type="ECO:0000256" key="11">
    <source>
        <dbReference type="ARBA" id="ARBA00023136"/>
    </source>
</evidence>
<evidence type="ECO:0000256" key="10">
    <source>
        <dbReference type="ARBA" id="ARBA00023004"/>
    </source>
</evidence>
<evidence type="ECO:0000256" key="5">
    <source>
        <dbReference type="ARBA" id="ARBA00022617"/>
    </source>
</evidence>
<protein>
    <submittedName>
        <fullName evidence="15">Cytochrome b561</fullName>
    </submittedName>
</protein>
<keyword evidence="4" id="KW-1003">Cell membrane</keyword>
<dbReference type="GO" id="GO:0022904">
    <property type="term" value="P:respiratory electron transport chain"/>
    <property type="evidence" value="ECO:0007669"/>
    <property type="project" value="InterPro"/>
</dbReference>
<comment type="similarity">
    <text evidence="12">Belongs to the cytochrome b561 family.</text>
</comment>
<name>A0A1I3H1V2_9RHOB</name>
<keyword evidence="9 13" id="KW-1133">Transmembrane helix</keyword>
<dbReference type="STRING" id="1114924.SAMN05216258_105463"/>
<dbReference type="PANTHER" id="PTHR30529">
    <property type="entry name" value="CYTOCHROME B561"/>
    <property type="match status" value="1"/>
</dbReference>
<feature type="transmembrane region" description="Helical" evidence="13">
    <location>
        <begin position="107"/>
        <end position="126"/>
    </location>
</feature>
<keyword evidence="6 13" id="KW-0812">Transmembrane</keyword>
<keyword evidence="5" id="KW-0349">Heme</keyword>
<dbReference type="InterPro" id="IPR011577">
    <property type="entry name" value="Cyt_b561_bac/Ni-Hgenase"/>
</dbReference>
<dbReference type="OrthoDB" id="8156287at2"/>
<dbReference type="GO" id="GO:0020037">
    <property type="term" value="F:heme binding"/>
    <property type="evidence" value="ECO:0007669"/>
    <property type="project" value="TreeGrafter"/>
</dbReference>
<dbReference type="Pfam" id="PF01292">
    <property type="entry name" value="Ni_hydr_CYTB"/>
    <property type="match status" value="1"/>
</dbReference>
<comment type="subcellular location">
    <subcellularLocation>
        <location evidence="2">Cell membrane</location>
        <topology evidence="2">Multi-pass membrane protein</topology>
    </subcellularLocation>
</comment>
<accession>A0A1I3H1V2</accession>
<proteinExistence type="inferred from homology"/>
<organism evidence="15 16">
    <name type="scientific">Albimonas pacifica</name>
    <dbReference type="NCBI Taxonomy" id="1114924"/>
    <lineage>
        <taxon>Bacteria</taxon>
        <taxon>Pseudomonadati</taxon>
        <taxon>Pseudomonadota</taxon>
        <taxon>Alphaproteobacteria</taxon>
        <taxon>Rhodobacterales</taxon>
        <taxon>Paracoccaceae</taxon>
        <taxon>Albimonas</taxon>
    </lineage>
</organism>
<dbReference type="Proteomes" id="UP000199377">
    <property type="component" value="Unassembled WGS sequence"/>
</dbReference>
<dbReference type="PANTHER" id="PTHR30529:SF1">
    <property type="entry name" value="CYTOCHROME B561 HOMOLOG 2"/>
    <property type="match status" value="1"/>
</dbReference>
<evidence type="ECO:0000256" key="3">
    <source>
        <dbReference type="ARBA" id="ARBA00022448"/>
    </source>
</evidence>
<feature type="domain" description="Cytochrome b561 bacterial/Ni-hydrogenase" evidence="14">
    <location>
        <begin position="13"/>
        <end position="195"/>
    </location>
</feature>
<dbReference type="GO" id="GO:0046872">
    <property type="term" value="F:metal ion binding"/>
    <property type="evidence" value="ECO:0007669"/>
    <property type="project" value="UniProtKB-KW"/>
</dbReference>
<evidence type="ECO:0000256" key="7">
    <source>
        <dbReference type="ARBA" id="ARBA00022723"/>
    </source>
</evidence>
<dbReference type="InterPro" id="IPR052168">
    <property type="entry name" value="Cytochrome_b561_oxidase"/>
</dbReference>
<keyword evidence="10" id="KW-0408">Iron</keyword>
<sequence>MSARTHPPVHPPVYPLVQRVLHWLVALCLLALLPLGFYIEGYETEAVEAANAALGPGGFDLLYALHKSFGLTVLGLMILRVVARAALGEPAYAEPLARPLRFASHAVHMLLYALLIATPIVGWIGVSAYPAPADFWFVADLALPLEANRGLAETLLQDVHGPLAILLAFLALAHVLAALKHRLVDRDEVMGRMTGR</sequence>
<comment type="cofactor">
    <cofactor evidence="1">
        <name>heme b</name>
        <dbReference type="ChEBI" id="CHEBI:60344"/>
    </cofactor>
</comment>
<evidence type="ECO:0000256" key="8">
    <source>
        <dbReference type="ARBA" id="ARBA00022982"/>
    </source>
</evidence>
<dbReference type="EMBL" id="FOQH01000005">
    <property type="protein sequence ID" value="SFI29735.1"/>
    <property type="molecule type" value="Genomic_DNA"/>
</dbReference>
<reference evidence="15 16" key="1">
    <citation type="submission" date="2016-10" db="EMBL/GenBank/DDBJ databases">
        <authorList>
            <person name="de Groot N.N."/>
        </authorList>
    </citation>
    <scope>NUCLEOTIDE SEQUENCE [LARGE SCALE GENOMIC DNA]</scope>
    <source>
        <strain evidence="15 16">CGMCC 1.11030</strain>
    </source>
</reference>
<evidence type="ECO:0000256" key="2">
    <source>
        <dbReference type="ARBA" id="ARBA00004651"/>
    </source>
</evidence>
<dbReference type="AlphaFoldDB" id="A0A1I3H1V2"/>
<gene>
    <name evidence="15" type="ORF">SAMN05216258_105463</name>
</gene>
<evidence type="ECO:0000256" key="9">
    <source>
        <dbReference type="ARBA" id="ARBA00022989"/>
    </source>
</evidence>
<keyword evidence="11 13" id="KW-0472">Membrane</keyword>
<evidence type="ECO:0000256" key="4">
    <source>
        <dbReference type="ARBA" id="ARBA00022475"/>
    </source>
</evidence>